<dbReference type="AlphaFoldDB" id="A0A392T4V7"/>
<comment type="caution">
    <text evidence="1">The sequence shown here is derived from an EMBL/GenBank/DDBJ whole genome shotgun (WGS) entry which is preliminary data.</text>
</comment>
<feature type="non-terminal residue" evidence="1">
    <location>
        <position position="67"/>
    </location>
</feature>
<keyword evidence="2" id="KW-1185">Reference proteome</keyword>
<evidence type="ECO:0000313" key="2">
    <source>
        <dbReference type="Proteomes" id="UP000265520"/>
    </source>
</evidence>
<dbReference type="EMBL" id="LXQA010498042">
    <property type="protein sequence ID" value="MCI55544.1"/>
    <property type="molecule type" value="Genomic_DNA"/>
</dbReference>
<organism evidence="1 2">
    <name type="scientific">Trifolium medium</name>
    <dbReference type="NCBI Taxonomy" id="97028"/>
    <lineage>
        <taxon>Eukaryota</taxon>
        <taxon>Viridiplantae</taxon>
        <taxon>Streptophyta</taxon>
        <taxon>Embryophyta</taxon>
        <taxon>Tracheophyta</taxon>
        <taxon>Spermatophyta</taxon>
        <taxon>Magnoliopsida</taxon>
        <taxon>eudicotyledons</taxon>
        <taxon>Gunneridae</taxon>
        <taxon>Pentapetalae</taxon>
        <taxon>rosids</taxon>
        <taxon>fabids</taxon>
        <taxon>Fabales</taxon>
        <taxon>Fabaceae</taxon>
        <taxon>Papilionoideae</taxon>
        <taxon>50 kb inversion clade</taxon>
        <taxon>NPAAA clade</taxon>
        <taxon>Hologalegina</taxon>
        <taxon>IRL clade</taxon>
        <taxon>Trifolieae</taxon>
        <taxon>Trifolium</taxon>
    </lineage>
</organism>
<sequence length="67" mass="7736">MTCFEMMWLDPQNNICRVHHGALTNNPKQLCTANHFSASLLPLWQLQQRENATTVTRICHRTELVTA</sequence>
<evidence type="ECO:0000313" key="1">
    <source>
        <dbReference type="EMBL" id="MCI55544.1"/>
    </source>
</evidence>
<name>A0A392T4V7_9FABA</name>
<proteinExistence type="predicted"/>
<dbReference type="Proteomes" id="UP000265520">
    <property type="component" value="Unassembled WGS sequence"/>
</dbReference>
<accession>A0A392T4V7</accession>
<protein>
    <submittedName>
        <fullName evidence="1">Uncharacterized protein</fullName>
    </submittedName>
</protein>
<reference evidence="1 2" key="1">
    <citation type="journal article" date="2018" name="Front. Plant Sci.">
        <title>Red Clover (Trifolium pratense) and Zigzag Clover (T. medium) - A Picture of Genomic Similarities and Differences.</title>
        <authorList>
            <person name="Dluhosova J."/>
            <person name="Istvanek J."/>
            <person name="Nedelnik J."/>
            <person name="Repkova J."/>
        </authorList>
    </citation>
    <scope>NUCLEOTIDE SEQUENCE [LARGE SCALE GENOMIC DNA]</scope>
    <source>
        <strain evidence="2">cv. 10/8</strain>
        <tissue evidence="1">Leaf</tissue>
    </source>
</reference>